<evidence type="ECO:0000313" key="3">
    <source>
        <dbReference type="Proteomes" id="UP000266152"/>
    </source>
</evidence>
<organism evidence="2 3">
    <name type="scientific">Fusarium sporotrichioides</name>
    <dbReference type="NCBI Taxonomy" id="5514"/>
    <lineage>
        <taxon>Eukaryota</taxon>
        <taxon>Fungi</taxon>
        <taxon>Dikarya</taxon>
        <taxon>Ascomycota</taxon>
        <taxon>Pezizomycotina</taxon>
        <taxon>Sordariomycetes</taxon>
        <taxon>Hypocreomycetidae</taxon>
        <taxon>Hypocreales</taxon>
        <taxon>Nectriaceae</taxon>
        <taxon>Fusarium</taxon>
    </lineage>
</organism>
<gene>
    <name evidence="2" type="ORF">FSPOR_8755</name>
</gene>
<dbReference type="AlphaFoldDB" id="A0A395RSY1"/>
<dbReference type="Proteomes" id="UP000266152">
    <property type="component" value="Unassembled WGS sequence"/>
</dbReference>
<dbReference type="EMBL" id="PXOF01000135">
    <property type="protein sequence ID" value="RGP63173.1"/>
    <property type="molecule type" value="Genomic_DNA"/>
</dbReference>
<reference evidence="2 3" key="1">
    <citation type="journal article" date="2018" name="PLoS Pathog.">
        <title>Evolution of structural diversity of trichothecenes, a family of toxins produced by plant pathogenic and entomopathogenic fungi.</title>
        <authorList>
            <person name="Proctor R.H."/>
            <person name="McCormick S.P."/>
            <person name="Kim H.S."/>
            <person name="Cardoza R.E."/>
            <person name="Stanley A.M."/>
            <person name="Lindo L."/>
            <person name="Kelly A."/>
            <person name="Brown D.W."/>
            <person name="Lee T."/>
            <person name="Vaughan M.M."/>
            <person name="Alexander N.J."/>
            <person name="Busman M."/>
            <person name="Gutierrez S."/>
        </authorList>
    </citation>
    <scope>NUCLEOTIDE SEQUENCE [LARGE SCALE GENOMIC DNA]</scope>
    <source>
        <strain evidence="2 3">NRRL 3299</strain>
    </source>
</reference>
<dbReference type="PANTHER" id="PTHR24148">
    <property type="entry name" value="ANKYRIN REPEAT DOMAIN-CONTAINING PROTEIN 39 HOMOLOG-RELATED"/>
    <property type="match status" value="1"/>
</dbReference>
<protein>
    <recommendedName>
        <fullName evidence="1">Heterokaryon incompatibility domain-containing protein</fullName>
    </recommendedName>
</protein>
<dbReference type="PANTHER" id="PTHR24148:SF64">
    <property type="entry name" value="HETEROKARYON INCOMPATIBILITY DOMAIN-CONTAINING PROTEIN"/>
    <property type="match status" value="1"/>
</dbReference>
<dbReference type="STRING" id="5514.A0A395RSY1"/>
<dbReference type="Pfam" id="PF06985">
    <property type="entry name" value="HET"/>
    <property type="match status" value="1"/>
</dbReference>
<comment type="caution">
    <text evidence="2">The sequence shown here is derived from an EMBL/GenBank/DDBJ whole genome shotgun (WGS) entry which is preliminary data.</text>
</comment>
<accession>A0A395RSY1</accession>
<proteinExistence type="predicted"/>
<evidence type="ECO:0000259" key="1">
    <source>
        <dbReference type="Pfam" id="PF06985"/>
    </source>
</evidence>
<dbReference type="InterPro" id="IPR052895">
    <property type="entry name" value="HetReg/Transcr_Mod"/>
</dbReference>
<evidence type="ECO:0000313" key="2">
    <source>
        <dbReference type="EMBL" id="RGP63173.1"/>
    </source>
</evidence>
<sequence>MADDDDSNVPLSSIVKSRGKSVASLLLEIEEYPKPHLKRLSFIRNLECLVSDESSSEGPRLERRKVNAFKERNYVALSYTWDTSDQEDPRKGKYEVQTRDKARFWPSPVRDCVLDRVLSFMRSKGLGLLWIDRHCVKQNTCRGMCHHKRCNEKRSAIEAMDLVYRLSEHPVALLGRPIEWEEEMDLLFKLLKGRFDKGFDRTSHEEILRVLRLLSRITKDRWWTRAWTFQERYRAREKMILLIRHPDFLEGKKQAHGIFSNVRNELCIKSVDFCEFSTKLCLTVQAQTPQRDDVSHHTKSILHALGKYTVLLDKSMSMTPRIVADIQTRSLTDAWDKLAIIANCCQYTVRMDPKEMQTQKSLSIAILAMCLLNGEVLQNGSQDSPFSVSEKTISQYLEDQAFKRFCAPQSQQNLAFNKRCRFVDVKFRPAGIETKGHLWSLGRMIDTSKFRLPLPEAKRKSSSLSQNDERCLTQLAAELRHLGETSLAAQIARFLSHDPDRQREPFPMDYMCLMAHKLATAIVEGKMLRLGRIWNTRGEEVPSSAIFVWDLDDTEDVNRKGKSQSFNRNIRRSRKPKNAYAFTASKRLERGSQERGTNDLNRHLSLEVDYITSRENAGCPIPRLYIKRWAVGICFFYGSARSTVIFPWPSTFLETPSQ</sequence>
<keyword evidence="3" id="KW-1185">Reference proteome</keyword>
<feature type="domain" description="Heterokaryon incompatibility" evidence="1">
    <location>
        <begin position="74"/>
        <end position="231"/>
    </location>
</feature>
<dbReference type="InterPro" id="IPR010730">
    <property type="entry name" value="HET"/>
</dbReference>
<name>A0A395RSY1_FUSSP</name>